<dbReference type="GO" id="GO:0003677">
    <property type="term" value="F:DNA binding"/>
    <property type="evidence" value="ECO:0007669"/>
    <property type="project" value="UniProtKB-UniRule"/>
</dbReference>
<dbReference type="InterPro" id="IPR009057">
    <property type="entry name" value="Homeodomain-like_sf"/>
</dbReference>
<dbReference type="InterPro" id="IPR050624">
    <property type="entry name" value="HTH-type_Tx_Regulator"/>
</dbReference>
<dbReference type="Pfam" id="PF14246">
    <property type="entry name" value="TetR_C_7"/>
    <property type="match status" value="1"/>
</dbReference>
<reference evidence="4 5" key="1">
    <citation type="submission" date="2020-08" db="EMBL/GenBank/DDBJ databases">
        <title>Complete genome and description of Campylobacter massiliensis Marseille-Q3452 sp. nov.</title>
        <authorList>
            <person name="Antezack A."/>
        </authorList>
    </citation>
    <scope>NUCLEOTIDE SEQUENCE [LARGE SCALE GENOMIC DNA]</scope>
    <source>
        <strain evidence="4 5">Marseille-Q3452</strain>
    </source>
</reference>
<dbReference type="PROSITE" id="PS50977">
    <property type="entry name" value="HTH_TETR_2"/>
    <property type="match status" value="1"/>
</dbReference>
<keyword evidence="5" id="KW-1185">Reference proteome</keyword>
<keyword evidence="1 2" id="KW-0238">DNA-binding</keyword>
<evidence type="ECO:0000256" key="1">
    <source>
        <dbReference type="ARBA" id="ARBA00023125"/>
    </source>
</evidence>
<dbReference type="EMBL" id="JACLZK010000001">
    <property type="protein sequence ID" value="MBC2882523.1"/>
    <property type="molecule type" value="Genomic_DNA"/>
</dbReference>
<dbReference type="Proteomes" id="UP000552683">
    <property type="component" value="Unassembled WGS sequence"/>
</dbReference>
<name>A0A842JAQ1_9BACT</name>
<evidence type="ECO:0000259" key="3">
    <source>
        <dbReference type="PROSITE" id="PS50977"/>
    </source>
</evidence>
<dbReference type="PRINTS" id="PR00455">
    <property type="entry name" value="HTHTETR"/>
</dbReference>
<dbReference type="Pfam" id="PF00440">
    <property type="entry name" value="TetR_N"/>
    <property type="match status" value="1"/>
</dbReference>
<dbReference type="PANTHER" id="PTHR43479:SF11">
    <property type="entry name" value="ACREF_ENVCD OPERON REPRESSOR-RELATED"/>
    <property type="match status" value="1"/>
</dbReference>
<dbReference type="InterPro" id="IPR039536">
    <property type="entry name" value="TetR_C_Proteobacteria"/>
</dbReference>
<dbReference type="Gene3D" id="1.10.357.10">
    <property type="entry name" value="Tetracycline Repressor, domain 2"/>
    <property type="match status" value="1"/>
</dbReference>
<feature type="domain" description="HTH tetR-type" evidence="3">
    <location>
        <begin position="10"/>
        <end position="70"/>
    </location>
</feature>
<organism evidence="4 5">
    <name type="scientific">Campylobacter massiliensis</name>
    <dbReference type="NCBI Taxonomy" id="2762557"/>
    <lineage>
        <taxon>Bacteria</taxon>
        <taxon>Pseudomonadati</taxon>
        <taxon>Campylobacterota</taxon>
        <taxon>Epsilonproteobacteria</taxon>
        <taxon>Campylobacterales</taxon>
        <taxon>Campylobacteraceae</taxon>
        <taxon>Campylobacter</taxon>
    </lineage>
</organism>
<evidence type="ECO:0000256" key="2">
    <source>
        <dbReference type="PROSITE-ProRule" id="PRU00335"/>
    </source>
</evidence>
<dbReference type="SUPFAM" id="SSF46689">
    <property type="entry name" value="Homeodomain-like"/>
    <property type="match status" value="1"/>
</dbReference>
<proteinExistence type="predicted"/>
<evidence type="ECO:0000313" key="5">
    <source>
        <dbReference type="Proteomes" id="UP000552683"/>
    </source>
</evidence>
<dbReference type="AlphaFoldDB" id="A0A842JAQ1"/>
<dbReference type="PANTHER" id="PTHR43479">
    <property type="entry name" value="ACREF/ENVCD OPERON REPRESSOR-RELATED"/>
    <property type="match status" value="1"/>
</dbReference>
<accession>A0A842JAQ1</accession>
<sequence length="210" mass="24440">MDTKPTKRSAERKEKFIQAGLEIFLENGYENTSLTDIIKKSGGSLASIYKFFENKEGLFRAIVERGFDDFRTRIDEKIDLNLPHKLDDFLTKFAMIFFDIICEKKTTLISRVMMSEGAKNDGLLGKEFLDQILSKIDKILIDFFEREDIRVQLNPCISPYVAAKTFAAVVREPYHYNAVLLNEDIMLSEKEREEHVKTRIDMFLHGVKKR</sequence>
<protein>
    <submittedName>
        <fullName evidence="4">TetR/AcrR family transcriptional regulator</fullName>
    </submittedName>
</protein>
<feature type="DNA-binding region" description="H-T-H motif" evidence="2">
    <location>
        <begin position="33"/>
        <end position="52"/>
    </location>
</feature>
<comment type="caution">
    <text evidence="4">The sequence shown here is derived from an EMBL/GenBank/DDBJ whole genome shotgun (WGS) entry which is preliminary data.</text>
</comment>
<evidence type="ECO:0000313" key="4">
    <source>
        <dbReference type="EMBL" id="MBC2882523.1"/>
    </source>
</evidence>
<gene>
    <name evidence="4" type="ORF">H7R39_04505</name>
</gene>
<dbReference type="RefSeq" id="WP_185898134.1">
    <property type="nucleotide sequence ID" value="NZ_JACLZK010000001.1"/>
</dbReference>
<dbReference type="Gene3D" id="1.10.10.60">
    <property type="entry name" value="Homeodomain-like"/>
    <property type="match status" value="1"/>
</dbReference>
<dbReference type="InterPro" id="IPR001647">
    <property type="entry name" value="HTH_TetR"/>
</dbReference>